<gene>
    <name evidence="2" type="ORF">SLS58_004145</name>
</gene>
<organism evidence="2 3">
    <name type="scientific">Diplodia intermedia</name>
    <dbReference type="NCBI Taxonomy" id="856260"/>
    <lineage>
        <taxon>Eukaryota</taxon>
        <taxon>Fungi</taxon>
        <taxon>Dikarya</taxon>
        <taxon>Ascomycota</taxon>
        <taxon>Pezizomycotina</taxon>
        <taxon>Dothideomycetes</taxon>
        <taxon>Dothideomycetes incertae sedis</taxon>
        <taxon>Botryosphaeriales</taxon>
        <taxon>Botryosphaeriaceae</taxon>
        <taxon>Diplodia</taxon>
    </lineage>
</organism>
<name>A0ABR3TU66_9PEZI</name>
<keyword evidence="1" id="KW-1133">Transmembrane helix</keyword>
<comment type="caution">
    <text evidence="2">The sequence shown here is derived from an EMBL/GenBank/DDBJ whole genome shotgun (WGS) entry which is preliminary data.</text>
</comment>
<sequence length="64" mass="6878">MVKPMSNIYALAGFGTIGGALFGFDISSMSAWIGTEQYAEYFNHPSSDLQGGVSVHLYPTAPEF</sequence>
<keyword evidence="1" id="KW-0812">Transmembrane</keyword>
<evidence type="ECO:0000313" key="2">
    <source>
        <dbReference type="EMBL" id="KAL1644684.1"/>
    </source>
</evidence>
<reference evidence="2 3" key="1">
    <citation type="journal article" date="2023" name="Plant Dis.">
        <title>First Report of Diplodia intermedia Causing Canker and Dieback Diseases on Apple Trees in Canada.</title>
        <authorList>
            <person name="Ellouze W."/>
            <person name="Ilyukhin E."/>
            <person name="Sulman M."/>
            <person name="Ali S."/>
        </authorList>
    </citation>
    <scope>NUCLEOTIDE SEQUENCE [LARGE SCALE GENOMIC DNA]</scope>
    <source>
        <strain evidence="2 3">M45-28</strain>
    </source>
</reference>
<protein>
    <submittedName>
        <fullName evidence="2">Uncharacterized protein</fullName>
    </submittedName>
</protein>
<evidence type="ECO:0000256" key="1">
    <source>
        <dbReference type="SAM" id="Phobius"/>
    </source>
</evidence>
<keyword evidence="3" id="KW-1185">Reference proteome</keyword>
<keyword evidence="1" id="KW-0472">Membrane</keyword>
<feature type="transmembrane region" description="Helical" evidence="1">
    <location>
        <begin position="6"/>
        <end position="24"/>
    </location>
</feature>
<proteinExistence type="predicted"/>
<dbReference type="Proteomes" id="UP001521184">
    <property type="component" value="Unassembled WGS sequence"/>
</dbReference>
<dbReference type="EMBL" id="JAKEKT020000022">
    <property type="protein sequence ID" value="KAL1644684.1"/>
    <property type="molecule type" value="Genomic_DNA"/>
</dbReference>
<accession>A0ABR3TU66</accession>
<evidence type="ECO:0000313" key="3">
    <source>
        <dbReference type="Proteomes" id="UP001521184"/>
    </source>
</evidence>